<gene>
    <name evidence="1" type="ORF">A2519_10760</name>
</gene>
<dbReference type="Proteomes" id="UP000179243">
    <property type="component" value="Unassembled WGS sequence"/>
</dbReference>
<evidence type="ECO:0000313" key="2">
    <source>
        <dbReference type="Proteomes" id="UP000179243"/>
    </source>
</evidence>
<comment type="caution">
    <text evidence="1">The sequence shown here is derived from an EMBL/GenBank/DDBJ whole genome shotgun (WGS) entry which is preliminary data.</text>
</comment>
<accession>A0A1F7F1H9</accession>
<reference evidence="1 2" key="1">
    <citation type="journal article" date="2016" name="Nat. Commun.">
        <title>Thousands of microbial genomes shed light on interconnected biogeochemical processes in an aquifer system.</title>
        <authorList>
            <person name="Anantharaman K."/>
            <person name="Brown C.T."/>
            <person name="Hug L.A."/>
            <person name="Sharon I."/>
            <person name="Castelle C.J."/>
            <person name="Probst A.J."/>
            <person name="Thomas B.C."/>
            <person name="Singh A."/>
            <person name="Wilkins M.J."/>
            <person name="Karaoz U."/>
            <person name="Brodie E.L."/>
            <person name="Williams K.H."/>
            <person name="Hubbard S.S."/>
            <person name="Banfield J.F."/>
        </authorList>
    </citation>
    <scope>NUCLEOTIDE SEQUENCE [LARGE SCALE GENOMIC DNA]</scope>
</reference>
<sequence>MAQQVTQEQAGWALVRIWLTAMEKTARDFHGMRPKKFCMRSYEHATEDYLRLMDDEFGITIKKAKSIREAIQNYIEFSVRAGLLKDASQVEITEINPNSVEIKVMVCPYMKSCKDLMDEDVGVKDLTCARIGCFRAAVLILANIDCTYETISVDLVNGCQGIVERI</sequence>
<dbReference type="AlphaFoldDB" id="A0A1F7F1H9"/>
<protein>
    <submittedName>
        <fullName evidence="1">Uncharacterized protein</fullName>
    </submittedName>
</protein>
<dbReference type="EMBL" id="MFYX01000146">
    <property type="protein sequence ID" value="OGK00481.1"/>
    <property type="molecule type" value="Genomic_DNA"/>
</dbReference>
<evidence type="ECO:0000313" key="1">
    <source>
        <dbReference type="EMBL" id="OGK00481.1"/>
    </source>
</evidence>
<organism evidence="1 2">
    <name type="scientific">Candidatus Raymondbacteria bacterium RIFOXYD12_FULL_49_13</name>
    <dbReference type="NCBI Taxonomy" id="1817890"/>
    <lineage>
        <taxon>Bacteria</taxon>
        <taxon>Raymondiibacteriota</taxon>
    </lineage>
</organism>
<name>A0A1F7F1H9_UNCRA</name>
<proteinExistence type="predicted"/>